<protein>
    <submittedName>
        <fullName evidence="2">KAP family P-loop domain protein</fullName>
    </submittedName>
</protein>
<dbReference type="InterPro" id="IPR027417">
    <property type="entry name" value="P-loop_NTPase"/>
</dbReference>
<evidence type="ECO:0000259" key="1">
    <source>
        <dbReference type="Pfam" id="PF07693"/>
    </source>
</evidence>
<dbReference type="RefSeq" id="WP_100151505.1">
    <property type="nucleotide sequence ID" value="NZ_MEIL01000016.1"/>
</dbReference>
<gene>
    <name evidence="2" type="ORF">BHC54_01255</name>
</gene>
<feature type="domain" description="KAP NTPase" evidence="1">
    <location>
        <begin position="18"/>
        <end position="377"/>
    </location>
</feature>
<dbReference type="InterPro" id="IPR011646">
    <property type="entry name" value="KAP_P-loop"/>
</dbReference>
<dbReference type="SUPFAM" id="SSF52540">
    <property type="entry name" value="P-loop containing nucleoside triphosphate hydrolases"/>
    <property type="match status" value="1"/>
</dbReference>
<dbReference type="EMBL" id="MEIL01000016">
    <property type="protein sequence ID" value="PIT41407.1"/>
    <property type="molecule type" value="Genomic_DNA"/>
</dbReference>
<dbReference type="Pfam" id="PF07693">
    <property type="entry name" value="KAP_NTPase"/>
    <property type="match status" value="1"/>
</dbReference>
<dbReference type="InterPro" id="IPR052754">
    <property type="entry name" value="NTPase_KAP_P-loop"/>
</dbReference>
<evidence type="ECO:0000313" key="2">
    <source>
        <dbReference type="EMBL" id="PIT41407.1"/>
    </source>
</evidence>
<dbReference type="AlphaFoldDB" id="A0A2N9X985"/>
<accession>A0A2N9X985</accession>
<sequence length="594" mass="67914">MWSDVESEEDYLNFGEVSEIVVDILNSDDMLPISMGVFGNWGAGKSSLLKLIENKIDQEKWIIIKFDAWLYQGYDDARTAILEIIAIQLYKSAQADNNIIEKIKNLLKRVDCFRAMGLLAEGFINIMGFPTFGVIGKAVGSIEGSFDGFQNEEEYEKFKKSNNDLIDNGKKLLKSEQKKTPPQQINEFRAEYDEIISSLKKKIVVVIDNLDRCLPENAIHTLEAIRLFLFLNNTAFIIAADEDMIKSSVTNFFKNLSDRHINDYLDKLIQIPIRVPKAGIREIRAYLYMLYAIDSKLPSEKIILLRDILEADLKKSWQKEPLSRDEALEKIDESNNADLDIAFNRADRISPLLATSPIIQGNPRIVKRLLNIVKMRSKIAKLRSMPLDEAIITKLVIFERCAGIEATETLYNLIDSEHGFPNLIKDLEKTDDQNFNETIFPTSWDQPFIKSFIKNWIKLEPKLGTIDLRAAVYLSRETVPLGIYVARLSSSAKEALNVLLKIKYESLHESIKDILNNLLPEDKISVMEEIIKEIRKVTVWDTQPEGFVGAVILAKHSKDASKLFEKFINEKKNDGISYPWFDNYLTKIANSKVD</sequence>
<dbReference type="PANTHER" id="PTHR22674">
    <property type="entry name" value="NTPASE, KAP FAMILY P-LOOP DOMAIN-CONTAINING 1"/>
    <property type="match status" value="1"/>
</dbReference>
<reference evidence="2" key="1">
    <citation type="journal article" date="2017" name="MBio">
        <title>Type VI secretion-mediated competition in the bee gut microbiome.</title>
        <authorList>
            <person name="Steele M.I."/>
            <person name="Kwong W.K."/>
            <person name="Powell J.E."/>
            <person name="Whiteley M."/>
            <person name="Moran N.A."/>
        </authorList>
    </citation>
    <scope>NUCLEOTIDE SEQUENCE [LARGE SCALE GENOMIC DNA]</scope>
    <source>
        <strain evidence="2">WkB273</strain>
    </source>
</reference>
<organism evidence="2 3">
    <name type="scientific">Snodgrassella alvi</name>
    <dbReference type="NCBI Taxonomy" id="1196083"/>
    <lineage>
        <taxon>Bacteria</taxon>
        <taxon>Pseudomonadati</taxon>
        <taxon>Pseudomonadota</taxon>
        <taxon>Betaproteobacteria</taxon>
        <taxon>Neisseriales</taxon>
        <taxon>Neisseriaceae</taxon>
        <taxon>Snodgrassella</taxon>
    </lineage>
</organism>
<name>A0A2N9X985_9NEIS</name>
<evidence type="ECO:0000313" key="3">
    <source>
        <dbReference type="Proteomes" id="UP000230202"/>
    </source>
</evidence>
<proteinExistence type="predicted"/>
<keyword evidence="3" id="KW-1185">Reference proteome</keyword>
<dbReference type="PANTHER" id="PTHR22674:SF6">
    <property type="entry name" value="NTPASE KAP FAMILY P-LOOP DOMAIN-CONTAINING PROTEIN 1"/>
    <property type="match status" value="1"/>
</dbReference>
<comment type="caution">
    <text evidence="2">The sequence shown here is derived from an EMBL/GenBank/DDBJ whole genome shotgun (WGS) entry which is preliminary data.</text>
</comment>
<dbReference type="Proteomes" id="UP000230202">
    <property type="component" value="Unassembled WGS sequence"/>
</dbReference>